<gene>
    <name evidence="1" type="ORF">PV328_008583</name>
</gene>
<dbReference type="EMBL" id="JAQQBS010000003">
    <property type="protein sequence ID" value="KAK0170785.1"/>
    <property type="molecule type" value="Genomic_DNA"/>
</dbReference>
<evidence type="ECO:0000313" key="2">
    <source>
        <dbReference type="Proteomes" id="UP001168990"/>
    </source>
</evidence>
<name>A0AA39KR46_9HYME</name>
<keyword evidence="2" id="KW-1185">Reference proteome</keyword>
<dbReference type="Proteomes" id="UP001168990">
    <property type="component" value="Unassembled WGS sequence"/>
</dbReference>
<protein>
    <submittedName>
        <fullName evidence="1">Uncharacterized protein</fullName>
    </submittedName>
</protein>
<proteinExistence type="predicted"/>
<sequence length="108" mass="12002">MLKEDYLSETKSESDGTSRWDPVVAFKVLPLSSRIAKLHTVSLVCGEKKSGFVEFRRIKLEFTGSDLIFDPSTVSTLSPSYSRNRGVAKAKYSNNTTSGSGSKDWKIF</sequence>
<comment type="caution">
    <text evidence="1">The sequence shown here is derived from an EMBL/GenBank/DDBJ whole genome shotgun (WGS) entry which is preliminary data.</text>
</comment>
<reference evidence="1" key="2">
    <citation type="submission" date="2023-03" db="EMBL/GenBank/DDBJ databases">
        <authorList>
            <person name="Inwood S.N."/>
            <person name="Skelly J.G."/>
            <person name="Guhlin J."/>
            <person name="Harrop T.W.R."/>
            <person name="Goldson S.G."/>
            <person name="Dearden P.K."/>
        </authorList>
    </citation>
    <scope>NUCLEOTIDE SEQUENCE</scope>
    <source>
        <strain evidence="1">Irish</strain>
        <tissue evidence="1">Whole body</tissue>
    </source>
</reference>
<organism evidence="1 2">
    <name type="scientific">Microctonus aethiopoides</name>
    <dbReference type="NCBI Taxonomy" id="144406"/>
    <lineage>
        <taxon>Eukaryota</taxon>
        <taxon>Metazoa</taxon>
        <taxon>Ecdysozoa</taxon>
        <taxon>Arthropoda</taxon>
        <taxon>Hexapoda</taxon>
        <taxon>Insecta</taxon>
        <taxon>Pterygota</taxon>
        <taxon>Neoptera</taxon>
        <taxon>Endopterygota</taxon>
        <taxon>Hymenoptera</taxon>
        <taxon>Apocrita</taxon>
        <taxon>Ichneumonoidea</taxon>
        <taxon>Braconidae</taxon>
        <taxon>Euphorinae</taxon>
        <taxon>Microctonus</taxon>
    </lineage>
</organism>
<evidence type="ECO:0000313" key="1">
    <source>
        <dbReference type="EMBL" id="KAK0170785.1"/>
    </source>
</evidence>
<reference evidence="1" key="1">
    <citation type="journal article" date="2023" name="bioRxiv">
        <title>Scaffold-level genome assemblies of two parasitoid biocontrol wasps reveal the parthenogenesis mechanism and an associated novel virus.</title>
        <authorList>
            <person name="Inwood S."/>
            <person name="Skelly J."/>
            <person name="Guhlin J."/>
            <person name="Harrop T."/>
            <person name="Goldson S."/>
            <person name="Dearden P."/>
        </authorList>
    </citation>
    <scope>NUCLEOTIDE SEQUENCE</scope>
    <source>
        <strain evidence="1">Irish</strain>
        <tissue evidence="1">Whole body</tissue>
    </source>
</reference>
<accession>A0AA39KR46</accession>
<dbReference type="AlphaFoldDB" id="A0AA39KR46"/>